<evidence type="ECO:0000313" key="1">
    <source>
        <dbReference type="EMBL" id="BCZ19955.1"/>
    </source>
</evidence>
<organism evidence="1 2">
    <name type="scientific">Helicobacter gastrofelis</name>
    <dbReference type="NCBI Taxonomy" id="2849642"/>
    <lineage>
        <taxon>Bacteria</taxon>
        <taxon>Pseudomonadati</taxon>
        <taxon>Campylobacterota</taxon>
        <taxon>Epsilonproteobacteria</taxon>
        <taxon>Campylobacterales</taxon>
        <taxon>Helicobacteraceae</taxon>
        <taxon>Helicobacter</taxon>
    </lineage>
</organism>
<dbReference type="EMBL" id="AP024819">
    <property type="protein sequence ID" value="BCZ19955.1"/>
    <property type="molecule type" value="Genomic_DNA"/>
</dbReference>
<gene>
    <name evidence="1" type="ORF">NHP190012_15970</name>
</gene>
<accession>A0ABM7SHV5</accession>
<protein>
    <submittedName>
        <fullName evidence="1">YkgJ family cysteine cluster protein</fullName>
    </submittedName>
</protein>
<sequence>MHFNMGYPCTICGACCRNIGGVKELAAFDLGNGVCRHLDQQTQRCLIYENRPQICRVDEMYEKVFYQHYSLEEFYALNLKACQMLQEKEGVKEVLRIKIE</sequence>
<dbReference type="RefSeq" id="WP_430886780.1">
    <property type="nucleotide sequence ID" value="NZ_AP024819.1"/>
</dbReference>
<dbReference type="InterPro" id="IPR005358">
    <property type="entry name" value="Puta_zinc/iron-chelating_dom"/>
</dbReference>
<proteinExistence type="predicted"/>
<evidence type="ECO:0000313" key="2">
    <source>
        <dbReference type="Proteomes" id="UP000826146"/>
    </source>
</evidence>
<name>A0ABM7SHV5_9HELI</name>
<dbReference type="Pfam" id="PF03692">
    <property type="entry name" value="CxxCxxCC"/>
    <property type="match status" value="1"/>
</dbReference>
<keyword evidence="2" id="KW-1185">Reference proteome</keyword>
<dbReference type="Proteomes" id="UP000826146">
    <property type="component" value="Chromosome"/>
</dbReference>
<reference evidence="1 2" key="1">
    <citation type="submission" date="2021-07" db="EMBL/GenBank/DDBJ databases">
        <title>Novel Helicobacter sp. Isolated from a cat.</title>
        <authorList>
            <person name="Rimbara E."/>
            <person name="Suzuki M."/>
        </authorList>
    </citation>
    <scope>NUCLEOTIDE SEQUENCE [LARGE SCALE GENOMIC DNA]</scope>
    <source>
        <strain evidence="2">NHP19-012</strain>
    </source>
</reference>